<dbReference type="RefSeq" id="WP_200339978.1">
    <property type="nucleotide sequence ID" value="NZ_NRRL01000012.1"/>
</dbReference>
<evidence type="ECO:0000313" key="2">
    <source>
        <dbReference type="Proteomes" id="UP001296873"/>
    </source>
</evidence>
<dbReference type="Gene3D" id="3.40.50.300">
    <property type="entry name" value="P-loop containing nucleotide triphosphate hydrolases"/>
    <property type="match status" value="1"/>
</dbReference>
<sequence>MTAITPLPRTGGPHVIVLGNEKGGSGKSTTAMHLIVALLKAGHQVGAIDLDARQGTLSRQVENRRTFAQRNDLRLDLPEMRTIDRARDADTRADAERQERDALSAAMDDLGSCAFVVIDTPGSDSHLSRLGHTLADTLVTPLNDSFLDLDLLARIDHDAKKILSPSVYSQMVWEQRQARAQAGGRPIDWIVMRNRLSHLDARNKRDVGRLLDQLAKRISFRVAPGFGERVIFRELFPKGLTLLDLRESGTGVNMTMSHMAARQEVRALLSEIGHGSEAALSAAE</sequence>
<organism evidence="1 2">
    <name type="scientific">Rhodovibrio sodomensis</name>
    <dbReference type="NCBI Taxonomy" id="1088"/>
    <lineage>
        <taxon>Bacteria</taxon>
        <taxon>Pseudomonadati</taxon>
        <taxon>Pseudomonadota</taxon>
        <taxon>Alphaproteobacteria</taxon>
        <taxon>Rhodospirillales</taxon>
        <taxon>Rhodovibrionaceae</taxon>
        <taxon>Rhodovibrio</taxon>
    </lineage>
</organism>
<dbReference type="Proteomes" id="UP001296873">
    <property type="component" value="Unassembled WGS sequence"/>
</dbReference>
<dbReference type="CDD" id="cd02042">
    <property type="entry name" value="ParAB_family"/>
    <property type="match status" value="1"/>
</dbReference>
<evidence type="ECO:0000313" key="1">
    <source>
        <dbReference type="EMBL" id="MBK1667817.1"/>
    </source>
</evidence>
<protein>
    <submittedName>
        <fullName evidence="1">ATPase</fullName>
    </submittedName>
</protein>
<keyword evidence="2" id="KW-1185">Reference proteome</keyword>
<dbReference type="InterPro" id="IPR015223">
    <property type="entry name" value="MipZ"/>
</dbReference>
<dbReference type="InterPro" id="IPR027417">
    <property type="entry name" value="P-loop_NTPase"/>
</dbReference>
<reference evidence="1 2" key="1">
    <citation type="journal article" date="2020" name="Microorganisms">
        <title>Osmotic Adaptation and Compatible Solute Biosynthesis of Phototrophic Bacteria as Revealed from Genome Analyses.</title>
        <authorList>
            <person name="Imhoff J.F."/>
            <person name="Rahn T."/>
            <person name="Kunzel S."/>
            <person name="Keller A."/>
            <person name="Neulinger S.C."/>
        </authorList>
    </citation>
    <scope>NUCLEOTIDE SEQUENCE [LARGE SCALE GENOMIC DNA]</scope>
    <source>
        <strain evidence="1 2">DSM 9895</strain>
    </source>
</reference>
<proteinExistence type="predicted"/>
<accession>A0ABS1DCF7</accession>
<dbReference type="PANTHER" id="PTHR13696:SF96">
    <property type="entry name" value="COBQ_COBB_MIND_PARA NUCLEOTIDE BINDING DOMAIN-CONTAINING PROTEIN"/>
    <property type="match status" value="1"/>
</dbReference>
<name>A0ABS1DCF7_9PROT</name>
<dbReference type="Pfam" id="PF09140">
    <property type="entry name" value="MipZ"/>
    <property type="match status" value="1"/>
</dbReference>
<comment type="caution">
    <text evidence="1">The sequence shown here is derived from an EMBL/GenBank/DDBJ whole genome shotgun (WGS) entry which is preliminary data.</text>
</comment>
<dbReference type="EMBL" id="NRRL01000012">
    <property type="protein sequence ID" value="MBK1667817.1"/>
    <property type="molecule type" value="Genomic_DNA"/>
</dbReference>
<gene>
    <name evidence="1" type="ORF">CKO28_07185</name>
</gene>
<dbReference type="SUPFAM" id="SSF52540">
    <property type="entry name" value="P-loop containing nucleoside triphosphate hydrolases"/>
    <property type="match status" value="1"/>
</dbReference>
<dbReference type="InterPro" id="IPR050678">
    <property type="entry name" value="DNA_Partitioning_ATPase"/>
</dbReference>
<dbReference type="PANTHER" id="PTHR13696">
    <property type="entry name" value="P-LOOP CONTAINING NUCLEOSIDE TRIPHOSPHATE HYDROLASE"/>
    <property type="match status" value="1"/>
</dbReference>